<organism evidence="1 2">
    <name type="scientific">Arthrobacter phage Tweety19</name>
    <dbReference type="NCBI Taxonomy" id="2768133"/>
    <lineage>
        <taxon>Viruses</taxon>
        <taxon>Duplodnaviria</taxon>
        <taxon>Heunggongvirae</taxon>
        <taxon>Uroviricota</taxon>
        <taxon>Caudoviricetes</taxon>
        <taxon>Casidaviridae</taxon>
        <taxon>Galvastonvirus</taxon>
        <taxon>Galvastonvirus tweety19</taxon>
    </lineage>
</organism>
<sequence>MFQSIEAAIVRQNVGEHNYQTARSLTRALLDSGRVAYDQADKHNGGTAHILIDGEPVGQFSVLTPGMEQADLKKIVGYWR</sequence>
<name>A0A7G9W245_9CAUD</name>
<evidence type="ECO:0000313" key="2">
    <source>
        <dbReference type="Proteomes" id="UP000516204"/>
    </source>
</evidence>
<dbReference type="Proteomes" id="UP000516204">
    <property type="component" value="Segment"/>
</dbReference>
<gene>
    <name evidence="1" type="primary">49</name>
    <name evidence="1" type="ORF">SEA_TWEETY19_49</name>
</gene>
<dbReference type="GeneID" id="77954834"/>
<dbReference type="KEGG" id="vg:77954834"/>
<dbReference type="RefSeq" id="YP_010678439.1">
    <property type="nucleotide sequence ID" value="NC_071035.1"/>
</dbReference>
<reference evidence="2" key="1">
    <citation type="submission" date="2020-08" db="EMBL/GenBank/DDBJ databases">
        <authorList>
            <person name="Hillin M.J."/>
            <person name="Beth T.W."/>
            <person name="Collman T.N."/>
            <person name="Davis R.E."/>
            <person name="Dobesh B.I."/>
            <person name="Johnson A.L."/>
            <person name="Lewis B.M."/>
            <person name="Suarez T.R."/>
            <person name="Villa E.C."/>
            <person name="Walker J.R."/>
            <person name="Labonte J.M."/>
            <person name="Butela K.A."/>
            <person name="Garlena R.A."/>
            <person name="Russell D.A."/>
            <person name="Pope W.H."/>
            <person name="Jacobs-Sera D."/>
            <person name="Hatfull G.F."/>
        </authorList>
    </citation>
    <scope>NUCLEOTIDE SEQUENCE [LARGE SCALE GENOMIC DNA]</scope>
</reference>
<evidence type="ECO:0000313" key="1">
    <source>
        <dbReference type="EMBL" id="QNO12708.1"/>
    </source>
</evidence>
<accession>A0A7G9W245</accession>
<protein>
    <submittedName>
        <fullName evidence="1">Uncharacterized protein</fullName>
    </submittedName>
</protein>
<keyword evidence="2" id="KW-1185">Reference proteome</keyword>
<dbReference type="EMBL" id="MT897906">
    <property type="protein sequence ID" value="QNO12708.1"/>
    <property type="molecule type" value="Genomic_DNA"/>
</dbReference>
<proteinExistence type="predicted"/>